<feature type="compositionally biased region" description="Low complexity" evidence="2">
    <location>
        <begin position="715"/>
        <end position="739"/>
    </location>
</feature>
<dbReference type="EMBL" id="JAPDMQ010000157">
    <property type="protein sequence ID" value="KAK0532563.1"/>
    <property type="molecule type" value="Genomic_DNA"/>
</dbReference>
<feature type="compositionally biased region" description="Polar residues" evidence="2">
    <location>
        <begin position="1018"/>
        <end position="1037"/>
    </location>
</feature>
<comment type="similarity">
    <text evidence="1">Belongs to the sorting nexin family.</text>
</comment>
<organism evidence="4 5">
    <name type="scientific">Tilletia horrida</name>
    <dbReference type="NCBI Taxonomy" id="155126"/>
    <lineage>
        <taxon>Eukaryota</taxon>
        <taxon>Fungi</taxon>
        <taxon>Dikarya</taxon>
        <taxon>Basidiomycota</taxon>
        <taxon>Ustilaginomycotina</taxon>
        <taxon>Exobasidiomycetes</taxon>
        <taxon>Tilletiales</taxon>
        <taxon>Tilletiaceae</taxon>
        <taxon>Tilletia</taxon>
    </lineage>
</organism>
<dbReference type="PANTHER" id="PTHR22775:SF3">
    <property type="entry name" value="SORTING NEXIN-13"/>
    <property type="match status" value="1"/>
</dbReference>
<feature type="region of interest" description="Disordered" evidence="2">
    <location>
        <begin position="353"/>
        <end position="458"/>
    </location>
</feature>
<feature type="compositionally biased region" description="Low complexity" evidence="2">
    <location>
        <begin position="449"/>
        <end position="458"/>
    </location>
</feature>
<dbReference type="Proteomes" id="UP001176521">
    <property type="component" value="Unassembled WGS sequence"/>
</dbReference>
<comment type="caution">
    <text evidence="4">The sequence shown here is derived from an EMBL/GenBank/DDBJ whole genome shotgun (WGS) entry which is preliminary data.</text>
</comment>
<feature type="compositionally biased region" description="Polar residues" evidence="2">
    <location>
        <begin position="428"/>
        <end position="443"/>
    </location>
</feature>
<feature type="region of interest" description="Disordered" evidence="2">
    <location>
        <begin position="978"/>
        <end position="1045"/>
    </location>
</feature>
<proteinExistence type="inferred from homology"/>
<feature type="compositionally biased region" description="Low complexity" evidence="2">
    <location>
        <begin position="35"/>
        <end position="50"/>
    </location>
</feature>
<sequence length="1224" mass="129035">MPDAAAAPAQPSPPAQRLPEPEPHVANDAPPRSPLPSASRSSGSGSNSHGTSNDGIFLVGASGAVGLLLLRSGIFNALLVLLCSGLLLCNPWIRTLLELEPLTASSSAGGVGKAARSLFDPASYLRNRRDEAQEDDAADGLELQDRRASRAGARSKTADGTDANELLDISVMPSVLRKPVDKTLPFVVRDFVQFWYEPITFAHPGFLKHSRSATEHLAASIYLQTTRMNSVDFAHNLLLTFTSLLISSLRQRRSELGVDSLPADTPFGALPDANAGAQKHSWPTTAARVASLRASIGRLLFVHLPAPECDSPLVRSLLREILVKQMWDGIVCKMGNSEFWDQKIVELHDDAKSAAPADGLPSADQKPVSRSAPVKRESADAQRSPRGTAQTPPKATRQEAEARSRYHAAAGREASPSPRGASPSPTSYQQRGTGPSLRRQSPASGGGSSSTTTTSFGRFTSNLFSGIVTAATRAGEVMGEAVDEAGEVIMGPPTVPRQGSLSTSADTGPAHISGPTRRSGSADAPTLPPRSTATPLRMERQQERESFGDLMDFSEPVASALRTIPPRQAQRETNGRTQSDAAANMSYEQSTSVRRKPVQPYDIPEYATLEHATSRPSDAVQARSTMRQDAFRMDDSIARSDLPSDLNSVPLPDSLRAGLLAEDEATGNAADKRQSSAPLPPLLAHHPTGPSEQSDGRVAPASASLQRPSSLRNDGAPAEPTAEPSSEGAPASSTSTDGLAAAPPLASLLDARTAASSELFDAFEAYLGRDANAPSTPPPTSSTWSSSVADLDSTDQPTAGETLFRLWTQLRTLRSIGEIEMQAGGPGPADASGMRLWAEDVAGALMGRHGSASELGGDMQLERARDETLALLGRVEKHGLSALDPLEEVVEAKLQKLYAAFWVEKGSELLPSSRAEEVKVKKEERDSVTLSPSMEAAGSPSVGAVLGAITSELAPATTSSGCLSTSTAIPGPVKMEPQPISPLPALGPGTATPRKKATSYGPTAAMPPVESGHRRASTRTGIVTSPTASPDLSQSPAPAQRPGNAAAVPGVVAPAKLRPDQLDTMITAIFQVAHEALGLTTGSWTVRRGMLRVLEQIVRTTYTSSVVSSFSSAVSALSAKGAGEYIDATRESWWPGGEWASTPELSKEEQQDEARKRKERSVRAREIVRSYAPAQAGYLLGPGGRQACVDALDAVYTSLTHPVTALDISLTLTLEVLDSLTVGT</sequence>
<feature type="domain" description="PXA" evidence="3">
    <location>
        <begin position="173"/>
        <end position="352"/>
    </location>
</feature>
<dbReference type="Pfam" id="PF02194">
    <property type="entry name" value="PXA"/>
    <property type="match status" value="1"/>
</dbReference>
<dbReference type="SMART" id="SM00313">
    <property type="entry name" value="PXA"/>
    <property type="match status" value="1"/>
</dbReference>
<dbReference type="Pfam" id="PF08628">
    <property type="entry name" value="Nexin_C"/>
    <property type="match status" value="1"/>
</dbReference>
<feature type="region of interest" description="Disordered" evidence="2">
    <location>
        <begin position="664"/>
        <end position="739"/>
    </location>
</feature>
<name>A0AAN6JRD9_9BASI</name>
<feature type="compositionally biased region" description="Polar residues" evidence="2">
    <location>
        <begin position="575"/>
        <end position="592"/>
    </location>
</feature>
<feature type="region of interest" description="Disordered" evidence="2">
    <location>
        <begin position="1"/>
        <end position="50"/>
    </location>
</feature>
<reference evidence="4" key="1">
    <citation type="journal article" date="2023" name="PhytoFront">
        <title>Draft Genome Resources of Seven Strains of Tilletia horrida, Causal Agent of Kernel Smut of Rice.</title>
        <authorList>
            <person name="Khanal S."/>
            <person name="Antony Babu S."/>
            <person name="Zhou X.G."/>
        </authorList>
    </citation>
    <scope>NUCLEOTIDE SEQUENCE</scope>
    <source>
        <strain evidence="4">TX3</strain>
    </source>
</reference>
<evidence type="ECO:0000313" key="5">
    <source>
        <dbReference type="Proteomes" id="UP001176521"/>
    </source>
</evidence>
<dbReference type="PANTHER" id="PTHR22775">
    <property type="entry name" value="SORTING NEXIN"/>
    <property type="match status" value="1"/>
</dbReference>
<feature type="region of interest" description="Disordered" evidence="2">
    <location>
        <begin position="562"/>
        <end position="627"/>
    </location>
</feature>
<keyword evidence="5" id="KW-1185">Reference proteome</keyword>
<evidence type="ECO:0000256" key="2">
    <source>
        <dbReference type="SAM" id="MobiDB-lite"/>
    </source>
</evidence>
<dbReference type="GO" id="GO:0035091">
    <property type="term" value="F:phosphatidylinositol binding"/>
    <property type="evidence" value="ECO:0007669"/>
    <property type="project" value="TreeGrafter"/>
</dbReference>
<feature type="region of interest" description="Disordered" evidence="2">
    <location>
        <begin position="130"/>
        <end position="159"/>
    </location>
</feature>
<evidence type="ECO:0000313" key="4">
    <source>
        <dbReference type="EMBL" id="KAK0532563.1"/>
    </source>
</evidence>
<feature type="region of interest" description="Disordered" evidence="2">
    <location>
        <begin position="770"/>
        <end position="796"/>
    </location>
</feature>
<dbReference type="InterPro" id="IPR003114">
    <property type="entry name" value="Phox_assoc"/>
</dbReference>
<dbReference type="InterPro" id="IPR013937">
    <property type="entry name" value="Sorting_nexin_C"/>
</dbReference>
<feature type="region of interest" description="Disordered" evidence="2">
    <location>
        <begin position="1137"/>
        <end position="1159"/>
    </location>
</feature>
<feature type="compositionally biased region" description="Basic and acidic residues" evidence="2">
    <location>
        <begin position="537"/>
        <end position="547"/>
    </location>
</feature>
<feature type="compositionally biased region" description="Basic and acidic residues" evidence="2">
    <location>
        <begin position="1145"/>
        <end position="1159"/>
    </location>
</feature>
<gene>
    <name evidence="4" type="ORF">OC842_003262</name>
</gene>
<feature type="compositionally biased region" description="Low complexity" evidence="2">
    <location>
        <begin position="415"/>
        <end position="427"/>
    </location>
</feature>
<feature type="region of interest" description="Disordered" evidence="2">
    <location>
        <begin position="487"/>
        <end position="549"/>
    </location>
</feature>
<feature type="compositionally biased region" description="Polar residues" evidence="2">
    <location>
        <begin position="703"/>
        <end position="712"/>
    </location>
</feature>
<evidence type="ECO:0000256" key="1">
    <source>
        <dbReference type="ARBA" id="ARBA00010883"/>
    </source>
</evidence>
<evidence type="ECO:0000259" key="3">
    <source>
        <dbReference type="PROSITE" id="PS51207"/>
    </source>
</evidence>
<accession>A0AAN6JRD9</accession>
<feature type="compositionally biased region" description="Polar residues" evidence="2">
    <location>
        <begin position="497"/>
        <end position="506"/>
    </location>
</feature>
<dbReference type="PROSITE" id="PS51207">
    <property type="entry name" value="PXA"/>
    <property type="match status" value="1"/>
</dbReference>
<protein>
    <recommendedName>
        <fullName evidence="3">PXA domain-containing protein</fullName>
    </recommendedName>
</protein>
<dbReference type="AlphaFoldDB" id="A0AAN6JRD9"/>